<feature type="domain" description="F-box" evidence="2">
    <location>
        <begin position="20"/>
        <end position="66"/>
    </location>
</feature>
<dbReference type="EMBL" id="ML769399">
    <property type="protein sequence ID" value="KAE9406926.1"/>
    <property type="molecule type" value="Genomic_DNA"/>
</dbReference>
<dbReference type="Pfam" id="PF00646">
    <property type="entry name" value="F-box"/>
    <property type="match status" value="1"/>
</dbReference>
<name>A0A6A4I8J2_9AGAR</name>
<evidence type="ECO:0000259" key="2">
    <source>
        <dbReference type="PROSITE" id="PS50181"/>
    </source>
</evidence>
<dbReference type="InterPro" id="IPR036047">
    <property type="entry name" value="F-box-like_dom_sf"/>
</dbReference>
<protein>
    <recommendedName>
        <fullName evidence="2">F-box domain-containing protein</fullName>
    </recommendedName>
</protein>
<dbReference type="SUPFAM" id="SSF81383">
    <property type="entry name" value="F-box domain"/>
    <property type="match status" value="1"/>
</dbReference>
<dbReference type="PROSITE" id="PS50181">
    <property type="entry name" value="FBOX"/>
    <property type="match status" value="1"/>
</dbReference>
<evidence type="ECO:0000313" key="3">
    <source>
        <dbReference type="EMBL" id="KAE9406926.1"/>
    </source>
</evidence>
<keyword evidence="4" id="KW-1185">Reference proteome</keyword>
<organism evidence="3 4">
    <name type="scientific">Gymnopus androsaceus JB14</name>
    <dbReference type="NCBI Taxonomy" id="1447944"/>
    <lineage>
        <taxon>Eukaryota</taxon>
        <taxon>Fungi</taxon>
        <taxon>Dikarya</taxon>
        <taxon>Basidiomycota</taxon>
        <taxon>Agaricomycotina</taxon>
        <taxon>Agaricomycetes</taxon>
        <taxon>Agaricomycetidae</taxon>
        <taxon>Agaricales</taxon>
        <taxon>Marasmiineae</taxon>
        <taxon>Omphalotaceae</taxon>
        <taxon>Gymnopus</taxon>
    </lineage>
</organism>
<feature type="transmembrane region" description="Helical" evidence="1">
    <location>
        <begin position="57"/>
        <end position="77"/>
    </location>
</feature>
<evidence type="ECO:0000313" key="4">
    <source>
        <dbReference type="Proteomes" id="UP000799118"/>
    </source>
</evidence>
<proteinExistence type="predicted"/>
<sequence length="102" mass="11887">MHQVENIENVLAHSNGRKPRQSLGRMPLNIFVNILAFMKPLNIIAMRKTCKSLRVVTYRRIVWLNACILMVLTNAIYDGTFPLNDMTNLLNWSMLLLRWNDS</sequence>
<keyword evidence="1" id="KW-0812">Transmembrane</keyword>
<evidence type="ECO:0000256" key="1">
    <source>
        <dbReference type="SAM" id="Phobius"/>
    </source>
</evidence>
<dbReference type="Proteomes" id="UP000799118">
    <property type="component" value="Unassembled WGS sequence"/>
</dbReference>
<dbReference type="SMART" id="SM00256">
    <property type="entry name" value="FBOX"/>
    <property type="match status" value="1"/>
</dbReference>
<keyword evidence="1" id="KW-1133">Transmembrane helix</keyword>
<dbReference type="AlphaFoldDB" id="A0A6A4I8J2"/>
<dbReference type="InterPro" id="IPR001810">
    <property type="entry name" value="F-box_dom"/>
</dbReference>
<reference evidence="3" key="1">
    <citation type="journal article" date="2019" name="Environ. Microbiol.">
        <title>Fungal ecological strategies reflected in gene transcription - a case study of two litter decomposers.</title>
        <authorList>
            <person name="Barbi F."/>
            <person name="Kohler A."/>
            <person name="Barry K."/>
            <person name="Baskaran P."/>
            <person name="Daum C."/>
            <person name="Fauchery L."/>
            <person name="Ihrmark K."/>
            <person name="Kuo A."/>
            <person name="LaButti K."/>
            <person name="Lipzen A."/>
            <person name="Morin E."/>
            <person name="Grigoriev I.V."/>
            <person name="Henrissat B."/>
            <person name="Lindahl B."/>
            <person name="Martin F."/>
        </authorList>
    </citation>
    <scope>NUCLEOTIDE SEQUENCE</scope>
    <source>
        <strain evidence="3">JB14</strain>
    </source>
</reference>
<accession>A0A6A4I8J2</accession>
<dbReference type="OrthoDB" id="3145038at2759"/>
<gene>
    <name evidence="3" type="ORF">BT96DRAFT_915074</name>
</gene>
<keyword evidence="1" id="KW-0472">Membrane</keyword>